<dbReference type="Proteomes" id="UP000254150">
    <property type="component" value="Unassembled WGS sequence"/>
</dbReference>
<organism evidence="1 2">
    <name type="scientific">Streptomyces griseus</name>
    <dbReference type="NCBI Taxonomy" id="1911"/>
    <lineage>
        <taxon>Bacteria</taxon>
        <taxon>Bacillati</taxon>
        <taxon>Actinomycetota</taxon>
        <taxon>Actinomycetes</taxon>
        <taxon>Kitasatosporales</taxon>
        <taxon>Streptomycetaceae</taxon>
        <taxon>Streptomyces</taxon>
    </lineage>
</organism>
<dbReference type="RefSeq" id="WP_115069112.1">
    <property type="nucleotide sequence ID" value="NZ_UHID01000007.1"/>
</dbReference>
<accession>A0A380P3W3</accession>
<reference evidence="1 2" key="1">
    <citation type="submission" date="2018-06" db="EMBL/GenBank/DDBJ databases">
        <authorList>
            <consortium name="Pathogen Informatics"/>
            <person name="Doyle S."/>
        </authorList>
    </citation>
    <scope>NUCLEOTIDE SEQUENCE [LARGE SCALE GENOMIC DNA]</scope>
    <source>
        <strain evidence="1 2">NCTC7807</strain>
    </source>
</reference>
<evidence type="ECO:0000313" key="1">
    <source>
        <dbReference type="EMBL" id="SUP59916.1"/>
    </source>
</evidence>
<dbReference type="EMBL" id="UHID01000007">
    <property type="protein sequence ID" value="SUP59916.1"/>
    <property type="molecule type" value="Genomic_DNA"/>
</dbReference>
<name>A0A380P3W3_STRGR</name>
<protein>
    <submittedName>
        <fullName evidence="1">Uncharacterized protein</fullName>
    </submittedName>
</protein>
<sequence length="312" mass="33210">MLIIGTLLTCVGVLVQVTVGTPSNQRESGPGRGAAGPVAAVDLDTRVKEFTSRLTENGGYRAPSAEDRAHLADGLDALLDGDLPRATGLLDAAGYRARELRDAPSGRRFTELADASPARERTRGWGRYYLPADAPLRWSAQVPHPVADRHTERLGVAAVRRCEGAALLLAGAHRRSGEGDAADVAHRRDTVFHAVAERLVAREVPAVQLHGFAQDSAPGRDAVVSSGRGDHGREEARALAVALERHDRSVCRAWTHRCPLAGRTNVQGRVADEAGLPFLHLELAPGMREPGSAAARLTAQALAEVTDRWAAG</sequence>
<gene>
    <name evidence="1" type="ORF">NCTC7807_03976</name>
</gene>
<dbReference type="GeneID" id="95071574"/>
<proteinExistence type="predicted"/>
<evidence type="ECO:0000313" key="2">
    <source>
        <dbReference type="Proteomes" id="UP000254150"/>
    </source>
</evidence>
<dbReference type="AlphaFoldDB" id="A0A380P3W3"/>